<feature type="domain" description="DUF6576" evidence="1">
    <location>
        <begin position="35"/>
        <end position="80"/>
    </location>
</feature>
<sequence>MLYAVIAVIVLVIYAITRSNKGTSSFLPSSKETYQTIDDEYNAKRKAKQDRIDRILEKINDKGVKSLTAEEKALLDEYSNSN</sequence>
<dbReference type="InterPro" id="IPR046483">
    <property type="entry name" value="DUF6576"/>
</dbReference>
<evidence type="ECO:0000313" key="3">
    <source>
        <dbReference type="Proteomes" id="UP000619238"/>
    </source>
</evidence>
<gene>
    <name evidence="2" type="ORF">H2O64_04070</name>
</gene>
<organism evidence="2 3">
    <name type="scientific">Kordia aestuariivivens</name>
    <dbReference type="NCBI Taxonomy" id="2759037"/>
    <lineage>
        <taxon>Bacteria</taxon>
        <taxon>Pseudomonadati</taxon>
        <taxon>Bacteroidota</taxon>
        <taxon>Flavobacteriia</taxon>
        <taxon>Flavobacteriales</taxon>
        <taxon>Flavobacteriaceae</taxon>
        <taxon>Kordia</taxon>
    </lineage>
</organism>
<accession>A0ABR7Q5N4</accession>
<dbReference type="RefSeq" id="WP_187560869.1">
    <property type="nucleotide sequence ID" value="NZ_JACGWS010000002.1"/>
</dbReference>
<evidence type="ECO:0000313" key="2">
    <source>
        <dbReference type="EMBL" id="MBC8753832.1"/>
    </source>
</evidence>
<evidence type="ECO:0000259" key="1">
    <source>
        <dbReference type="Pfam" id="PF20216"/>
    </source>
</evidence>
<dbReference type="Pfam" id="PF20216">
    <property type="entry name" value="DUF6576"/>
    <property type="match status" value="1"/>
</dbReference>
<reference evidence="2 3" key="1">
    <citation type="submission" date="2020-07" db="EMBL/GenBank/DDBJ databases">
        <title>Description of Kordia aestuariivivens sp. nov., isolated from a tidal flat.</title>
        <authorList>
            <person name="Park S."/>
            <person name="Yoon J.-H."/>
        </authorList>
    </citation>
    <scope>NUCLEOTIDE SEQUENCE [LARGE SCALE GENOMIC DNA]</scope>
    <source>
        <strain evidence="2 3">YSTF-M3</strain>
    </source>
</reference>
<proteinExistence type="predicted"/>
<protein>
    <recommendedName>
        <fullName evidence="1">DUF6576 domain-containing protein</fullName>
    </recommendedName>
</protein>
<dbReference type="Proteomes" id="UP000619238">
    <property type="component" value="Unassembled WGS sequence"/>
</dbReference>
<comment type="caution">
    <text evidence="2">The sequence shown here is derived from an EMBL/GenBank/DDBJ whole genome shotgun (WGS) entry which is preliminary data.</text>
</comment>
<dbReference type="EMBL" id="JACGWS010000002">
    <property type="protein sequence ID" value="MBC8753832.1"/>
    <property type="molecule type" value="Genomic_DNA"/>
</dbReference>
<name>A0ABR7Q5N4_9FLAO</name>
<keyword evidence="3" id="KW-1185">Reference proteome</keyword>